<organism evidence="1 2">
    <name type="scientific">Naganishia cerealis</name>
    <dbReference type="NCBI Taxonomy" id="610337"/>
    <lineage>
        <taxon>Eukaryota</taxon>
        <taxon>Fungi</taxon>
        <taxon>Dikarya</taxon>
        <taxon>Basidiomycota</taxon>
        <taxon>Agaricomycotina</taxon>
        <taxon>Tremellomycetes</taxon>
        <taxon>Filobasidiales</taxon>
        <taxon>Filobasidiaceae</taxon>
        <taxon>Naganishia</taxon>
    </lineage>
</organism>
<keyword evidence="2" id="KW-1185">Reference proteome</keyword>
<protein>
    <submittedName>
        <fullName evidence="1">Cytoskeletal protein</fullName>
    </submittedName>
</protein>
<evidence type="ECO:0000313" key="2">
    <source>
        <dbReference type="Proteomes" id="UP001241377"/>
    </source>
</evidence>
<reference evidence="1" key="1">
    <citation type="submission" date="2023-04" db="EMBL/GenBank/DDBJ databases">
        <title>Draft Genome sequencing of Naganishia species isolated from polar environments using Oxford Nanopore Technology.</title>
        <authorList>
            <person name="Leo P."/>
            <person name="Venkateswaran K."/>
        </authorList>
    </citation>
    <scope>NUCLEOTIDE SEQUENCE</scope>
    <source>
        <strain evidence="1">MNA-CCFEE 5261</strain>
    </source>
</reference>
<gene>
    <name evidence="1" type="primary">AFR1</name>
    <name evidence="1" type="ORF">QFC19_002483</name>
</gene>
<comment type="caution">
    <text evidence="1">The sequence shown here is derived from an EMBL/GenBank/DDBJ whole genome shotgun (WGS) entry which is preliminary data.</text>
</comment>
<sequence>MSHPPPAPENVRLGSFVHTASEQHTFSNAPTLAASRHSGSEDEKPSHPSPTHDVEKTAGLKAEHGQGYSDPQKGYYGEENVEPIDVEKAKAQFADLQRSLSRQSSLHRARTRQSGVSLEDLEAQEEEDGFNLTSYLRGGSSARDAQGFNHKEIGVVWDHLRVIGGGGLKIHVRTFPNAIMEQFIMPVFSLMKLFGVDLMSPKPRDLLHDFSGYLKPGEMCLVLARPGGGASTFLKTITNNRESYLGVEGEVLYQGVSPEEMKKRYAGEVIYSMEALLPDDIHLPTLTVQQTLELALKMKTPGKMLEGISQKQFRQEMLDTLLKMLNISHTKQTLVGNEYVRGVSGGERKRVSIAEAFCGQGCVISWDNSTRGLDASTALDYAKSIRIITDIMKMTTFVSLYQAGEGIYDQFDKVLVIDNGRQVYFGPAKEARAYMIGLGFADKPRQTTADYLTGCTDPNEREYQPGKNADSVPSTPDALEAAYASSEIFHRMEAERKALTESMRADETQQAEFRRAVEESKRKGVGKKSPYVVSFGSQILALFQRQLQLQAQDKLTIYTGFFTSIAIAFITGSVFYQLPQTASGAFTRGGVLFIAMLFNALNAFSELPAQMGGRNIMYKQVGYRFYRPGALAVAQTLADLPINALKILLFGIIVYFMSGLYSSAGAFFTFYLFVFSSYLVMSAFFRVLGTGTQTYDVAARLASVLISLMVIYAGYMIPVNTMKRWLFWIYYINPLSYGFESLMINEFKRLDLTCDTQYIVPHNIPGTSITGFGNTVTDTTQTCTLQGSVPGQNTVNGMRYLEVAFDYRHGHQWRNFGILVGFFLFFSILQIICMEYIARAAANIKAIVVFAKENRDTKARNARLQERKAALAAGEIKQDLAGLVESRRPFTWENLCYTVPVPGGQRQLLNNVFGYVKPGTLTALMGASGAGKTTLLDVLAARKTTGVIGGDIKINGRAPDVTFQKGTAYVEQQDVHEWTTTVREAMRYSAYLRQPASVPKAEKDDYVEEIIELLELQDLADAMIGFPGYGLSVEARKRLTIGVELASKPQLLLFLDEPTSGLDGQSAFNIVRFLRKLAAAGQAILCTIHQPNAVLFENFDRLLLLQRGGECVYFGGVGKDSHVLVDYLERNGAPVPDDANPAEFMLEAIGAGSRKRMGGGDWHEKWLNSPEFHDTKKEIAELNAVAMQHPDEKTAEQLRAYSTSFWFQFKTILRRDTIKMWRDADYQWTRLFSHMAIALVTSLTFLQLGNNARDLQYRVFAIFIVTVLPAIIIAQIEPHYIMARMVFNREASSKMYSTTVFAGSQIISEMPYSILCAVAFYLLWYFPIWGTSQSSNRAGYQFAMVLITEVFSVTLGQAVAALSPSIFIAALFNPFLLVIFSLLCGVTIPGPQLNVFYNKFLYNVNPFRFLVSGMIAKALHQVPVVCDINETFTFTTPAGQTCGQYAGAFAAAQGAYLVDPNATGNCNYCPYASGDTFMAGVGVNYATSGRDAGIYTAYIISNVVIILVAAKFLTYAKR</sequence>
<evidence type="ECO:0000313" key="1">
    <source>
        <dbReference type="EMBL" id="KAJ9108235.1"/>
    </source>
</evidence>
<proteinExistence type="predicted"/>
<name>A0ACC2W8Z6_9TREE</name>
<accession>A0ACC2W8Z6</accession>
<dbReference type="Proteomes" id="UP001241377">
    <property type="component" value="Unassembled WGS sequence"/>
</dbReference>
<dbReference type="EMBL" id="JASBWR010000021">
    <property type="protein sequence ID" value="KAJ9108235.1"/>
    <property type="molecule type" value="Genomic_DNA"/>
</dbReference>